<keyword evidence="4" id="KW-0472">Membrane</keyword>
<dbReference type="AlphaFoldDB" id="A0AAU9WKC1"/>
<dbReference type="FunFam" id="2.60.120.290:FF:000005">
    <property type="entry name" value="Procollagen C-endopeptidase enhancer 1"/>
    <property type="match status" value="1"/>
</dbReference>
<keyword evidence="8" id="KW-1185">Reference proteome</keyword>
<keyword evidence="5" id="KW-0732">Signal</keyword>
<name>A0AAU9WKC1_9CNID</name>
<gene>
    <name evidence="7" type="ORF">PMEA_00006658</name>
</gene>
<keyword evidence="2" id="KW-1015">Disulfide bond</keyword>
<dbReference type="InterPro" id="IPR000859">
    <property type="entry name" value="CUB_dom"/>
</dbReference>
<dbReference type="FunFam" id="2.60.120.290:FF:000013">
    <property type="entry name" value="Membrane frizzled-related protein"/>
    <property type="match status" value="1"/>
</dbReference>
<proteinExistence type="predicted"/>
<feature type="domain" description="CUB" evidence="6">
    <location>
        <begin position="630"/>
        <end position="742"/>
    </location>
</feature>
<evidence type="ECO:0000256" key="2">
    <source>
        <dbReference type="ARBA" id="ARBA00023157"/>
    </source>
</evidence>
<organism evidence="7 8">
    <name type="scientific">Pocillopora meandrina</name>
    <dbReference type="NCBI Taxonomy" id="46732"/>
    <lineage>
        <taxon>Eukaryota</taxon>
        <taxon>Metazoa</taxon>
        <taxon>Cnidaria</taxon>
        <taxon>Anthozoa</taxon>
        <taxon>Hexacorallia</taxon>
        <taxon>Scleractinia</taxon>
        <taxon>Astrocoeniina</taxon>
        <taxon>Pocilloporidae</taxon>
        <taxon>Pocillopora</taxon>
    </lineage>
</organism>
<evidence type="ECO:0000256" key="4">
    <source>
        <dbReference type="SAM" id="Phobius"/>
    </source>
</evidence>
<evidence type="ECO:0000256" key="1">
    <source>
        <dbReference type="ARBA" id="ARBA00022737"/>
    </source>
</evidence>
<dbReference type="Pfam" id="PF16977">
    <property type="entry name" value="ApeC"/>
    <property type="match status" value="2"/>
</dbReference>
<dbReference type="Proteomes" id="UP001159428">
    <property type="component" value="Unassembled WGS sequence"/>
</dbReference>
<dbReference type="Gene3D" id="2.60.120.290">
    <property type="entry name" value="Spermadhesin, CUB domain"/>
    <property type="match status" value="2"/>
</dbReference>
<protein>
    <recommendedName>
        <fullName evidence="6">CUB domain-containing protein</fullName>
    </recommendedName>
</protein>
<dbReference type="CDD" id="cd00041">
    <property type="entry name" value="CUB"/>
    <property type="match status" value="2"/>
</dbReference>
<dbReference type="SMART" id="SM00042">
    <property type="entry name" value="CUB"/>
    <property type="match status" value="2"/>
</dbReference>
<evidence type="ECO:0000259" key="6">
    <source>
        <dbReference type="PROSITE" id="PS01180"/>
    </source>
</evidence>
<evidence type="ECO:0000256" key="3">
    <source>
        <dbReference type="PROSITE-ProRule" id="PRU00059"/>
    </source>
</evidence>
<dbReference type="EMBL" id="CALNXJ010000015">
    <property type="protein sequence ID" value="CAH3116841.1"/>
    <property type="molecule type" value="Genomic_DNA"/>
</dbReference>
<dbReference type="SUPFAM" id="SSF49854">
    <property type="entry name" value="Spermadhesin, CUB domain"/>
    <property type="match status" value="2"/>
</dbReference>
<keyword evidence="4" id="KW-1133">Transmembrane helix</keyword>
<dbReference type="InterPro" id="IPR031569">
    <property type="entry name" value="ApeC"/>
</dbReference>
<dbReference type="InterPro" id="IPR035914">
    <property type="entry name" value="Sperma_CUB_dom_sf"/>
</dbReference>
<accession>A0AAU9WKC1</accession>
<feature type="domain" description="CUB" evidence="6">
    <location>
        <begin position="236"/>
        <end position="348"/>
    </location>
</feature>
<evidence type="ECO:0000313" key="8">
    <source>
        <dbReference type="Proteomes" id="UP001159428"/>
    </source>
</evidence>
<comment type="caution">
    <text evidence="3">Lacks conserved residue(s) required for the propagation of feature annotation.</text>
</comment>
<dbReference type="PANTHER" id="PTHR19324">
    <property type="entry name" value="PERFORIN-LIKE PROTEIN 1"/>
    <property type="match status" value="1"/>
</dbReference>
<dbReference type="PANTHER" id="PTHR19324:SF33">
    <property type="entry name" value="MUCIN-5AC"/>
    <property type="match status" value="1"/>
</dbReference>
<comment type="caution">
    <text evidence="7">The sequence shown here is derived from an EMBL/GenBank/DDBJ whole genome shotgun (WGS) entry which is preliminary data.</text>
</comment>
<evidence type="ECO:0000313" key="7">
    <source>
        <dbReference type="EMBL" id="CAH3116841.1"/>
    </source>
</evidence>
<dbReference type="Pfam" id="PF00431">
    <property type="entry name" value="CUB"/>
    <property type="match status" value="2"/>
</dbReference>
<keyword evidence="4" id="KW-0812">Transmembrane</keyword>
<feature type="transmembrane region" description="Helical" evidence="4">
    <location>
        <begin position="1007"/>
        <end position="1031"/>
    </location>
</feature>
<feature type="chain" id="PRO_5043684324" description="CUB domain-containing protein" evidence="5">
    <location>
        <begin position="20"/>
        <end position="1063"/>
    </location>
</feature>
<evidence type="ECO:0000256" key="5">
    <source>
        <dbReference type="SAM" id="SignalP"/>
    </source>
</evidence>
<keyword evidence="1" id="KW-0677">Repeat</keyword>
<sequence>MLWRSLCLITTLYSLESSAIHWPAGKYGIPKPVSGCPSAEGFQWNEGWILQDTSYYRDHKKSKNSRSTSFHIDGFVNKMLVNRSFCIKDTTTDDEYRPAWPAGKYCIYRKDNRCPEGLTPGNVFWNDDDDSLYNGDKRAGAHPDFKFVNKAYTLIYFCCKTDGDKNNSVLLPSKSPFFLLAYNSPTCQMVKWAVVSLEWIYFSTSNFNNQDNATGAFPYNAGIKHPTMYYCYYRGCNKTFNSNNGTLQSPFHPEKYPSGQYCSWRITVHYSQRVHLKFTTFQLQNEEDTDELYVYDGENERDYLLGVFYGDHHPPEEGIFSTWNSLFLIFKSDDKDSYTGFSAFYRVVNKKCKCLSICTVTKVLEVPIFVHYCCAIFISLLHFMTILSDPSPAPYTCDQEVTPSSNDMTPFRATDWPAGKYGIPKPVSGCPSAEGFRWKEGWILQDTTDYRDHDKSNNSRSTPFHIDGFVNKIFVNRSFCIKDTTADDEHRPAWPAGKYCIYRKDEHCPEGLMSGNVFWNDDDNSLHNKDKHLGALPDFEFFHHLYTQIYFCCKTDRDKNNSVLLPSKSPFFLLAYNSSTCQMVKWTVVSLEWIYFSTSSSDNQDSADGAFPYDAGNKQLTIYYCYYQGCNETLMSNNGTIKSPGYPKKYANEQHCSWRIITHYPLQVHLKFATFELQKEKNTDELYVYDGKNERGHLLGVFYGNHPPPEEGIYSSCNSLFLIFKSDDTDSYTGFSAHYRAVPDIPSGATTAIPSHHEVMSSPKASSTNLKTLEMMSSSVVATSFGASDVITINPRISDHEVTPSPKVFSTSLKTLEVTSSNVVATSFGASDFVTIYSSVFDHEVTPSPEVSSTSLKTLEVTSSSVVATFFRAVDVKTTNSCTSDYEVTLLPGVTATSPDAQELTSSKVELTTLKTSSVTTTMLHAPKVMPSPTLSYFGFTTTAHSLKIAFSSAVCCKTSRTPEATDQPIPAISKVFHSLANTTVKTPFREPQTAKATEQKNEDVNVVAVVVPIVSTIGLASLLIGAFFCWKRKRRRDNGVLDDSVYLRMESESVPFVQITEL</sequence>
<reference evidence="7 8" key="1">
    <citation type="submission" date="2022-05" db="EMBL/GenBank/DDBJ databases">
        <authorList>
            <consortium name="Genoscope - CEA"/>
            <person name="William W."/>
        </authorList>
    </citation>
    <scope>NUCLEOTIDE SEQUENCE [LARGE SCALE GENOMIC DNA]</scope>
</reference>
<feature type="signal peptide" evidence="5">
    <location>
        <begin position="1"/>
        <end position="19"/>
    </location>
</feature>
<dbReference type="PROSITE" id="PS01180">
    <property type="entry name" value="CUB"/>
    <property type="match status" value="2"/>
</dbReference>